<dbReference type="GO" id="GO:0010181">
    <property type="term" value="F:FMN binding"/>
    <property type="evidence" value="ECO:0007669"/>
    <property type="project" value="InterPro"/>
</dbReference>
<keyword evidence="13" id="KW-0411">Iron-sulfur</keyword>
<reference evidence="19" key="1">
    <citation type="submission" date="2010-11" db="EMBL/GenBank/DDBJ databases">
        <title>The genome sequence of Microbotryum violaceum strain p1A1 Lamole.</title>
        <authorList>
            <person name="Cuomo C."/>
            <person name="Perlin M."/>
            <person name="Young S.K."/>
            <person name="Zeng Q."/>
            <person name="Gargeya S."/>
            <person name="Alvarado L."/>
            <person name="Berlin A."/>
            <person name="Chapman S.B."/>
            <person name="Chen Z."/>
            <person name="Freedman E."/>
            <person name="Gellesch M."/>
            <person name="Goldberg J."/>
            <person name="Griggs A."/>
            <person name="Gujja S."/>
            <person name="Heilman E."/>
            <person name="Heiman D."/>
            <person name="Howarth C."/>
            <person name="Mehta T."/>
            <person name="Neiman D."/>
            <person name="Pearson M."/>
            <person name="Roberts A."/>
            <person name="Saif S."/>
            <person name="Shea T."/>
            <person name="Shenoy N."/>
            <person name="Sisk P."/>
            <person name="Stolte C."/>
            <person name="Sykes S."/>
            <person name="White J."/>
            <person name="Yandava C."/>
            <person name="Haas B."/>
            <person name="Nusbaum C."/>
            <person name="Birren B."/>
        </authorList>
    </citation>
    <scope>NUCLEOTIDE SEQUENCE [LARGE SCALE GENOMIC DNA]</scope>
    <source>
        <strain evidence="19">p1A1 Lamole</strain>
    </source>
</reference>
<evidence type="ECO:0000256" key="9">
    <source>
        <dbReference type="ARBA" id="ARBA00022723"/>
    </source>
</evidence>
<evidence type="ECO:0000313" key="18">
    <source>
        <dbReference type="EnsemblFungi" id="MVLG_06386T0"/>
    </source>
</evidence>
<comment type="cofactor">
    <cofactor evidence="2">
        <name>[4Fe-4S] cluster</name>
        <dbReference type="ChEBI" id="CHEBI:49883"/>
    </cofactor>
</comment>
<dbReference type="EMBL" id="GL541759">
    <property type="protein sequence ID" value="KDE03089.1"/>
    <property type="molecule type" value="Genomic_DNA"/>
</dbReference>
<keyword evidence="19" id="KW-1185">Reference proteome</keyword>
<dbReference type="InterPro" id="IPR029039">
    <property type="entry name" value="Flavoprotein-like_sf"/>
</dbReference>
<dbReference type="PRINTS" id="PR00397">
    <property type="entry name" value="SIROHAEM"/>
</dbReference>
<dbReference type="Pfam" id="PF00258">
    <property type="entry name" value="Flavodoxin_1"/>
    <property type="match status" value="1"/>
</dbReference>
<organism evidence="17">
    <name type="scientific">Microbotryum lychnidis-dioicae (strain p1A1 Lamole / MvSl-1064)</name>
    <name type="common">Anther smut fungus</name>
    <dbReference type="NCBI Taxonomy" id="683840"/>
    <lineage>
        <taxon>Eukaryota</taxon>
        <taxon>Fungi</taxon>
        <taxon>Dikarya</taxon>
        <taxon>Basidiomycota</taxon>
        <taxon>Pucciniomycotina</taxon>
        <taxon>Microbotryomycetes</taxon>
        <taxon>Microbotryales</taxon>
        <taxon>Microbotryaceae</taxon>
        <taxon>Microbotryum</taxon>
    </lineage>
</organism>
<comment type="catalytic activity">
    <reaction evidence="15">
        <text>hydrogen sulfide + 3 NADP(+) + 3 H2O = sulfite + 3 NADPH + 4 H(+)</text>
        <dbReference type="Rhea" id="RHEA:13801"/>
        <dbReference type="ChEBI" id="CHEBI:15377"/>
        <dbReference type="ChEBI" id="CHEBI:15378"/>
        <dbReference type="ChEBI" id="CHEBI:17359"/>
        <dbReference type="ChEBI" id="CHEBI:29919"/>
        <dbReference type="ChEBI" id="CHEBI:57783"/>
        <dbReference type="ChEBI" id="CHEBI:58349"/>
        <dbReference type="EC" id="1.8.1.2"/>
    </reaction>
</comment>
<dbReference type="InterPro" id="IPR029061">
    <property type="entry name" value="THDP-binding"/>
</dbReference>
<dbReference type="SUPFAM" id="SSF52518">
    <property type="entry name" value="Thiamin diphosphate-binding fold (THDP-binding)"/>
    <property type="match status" value="1"/>
</dbReference>
<dbReference type="GO" id="GO:0020037">
    <property type="term" value="F:heme binding"/>
    <property type="evidence" value="ECO:0007669"/>
    <property type="project" value="InterPro"/>
</dbReference>
<evidence type="ECO:0000256" key="7">
    <source>
        <dbReference type="ARBA" id="ARBA00022605"/>
    </source>
</evidence>
<dbReference type="GO" id="GO:0000103">
    <property type="term" value="P:sulfate assimilation"/>
    <property type="evidence" value="ECO:0007669"/>
    <property type="project" value="EnsemblFungi"/>
</dbReference>
<dbReference type="PROSITE" id="PS00365">
    <property type="entry name" value="NIR_SIR"/>
    <property type="match status" value="1"/>
</dbReference>
<evidence type="ECO:0000313" key="19">
    <source>
        <dbReference type="Proteomes" id="UP000017200"/>
    </source>
</evidence>
<dbReference type="FunCoup" id="U5HH46">
    <property type="interactions" value="20"/>
</dbReference>
<dbReference type="SUPFAM" id="SSF52218">
    <property type="entry name" value="Flavoproteins"/>
    <property type="match status" value="1"/>
</dbReference>
<dbReference type="FunFam" id="3.40.50.360:FF:000016">
    <property type="entry name" value="Sulfite reductase subunit beta"/>
    <property type="match status" value="1"/>
</dbReference>
<dbReference type="FunFam" id="3.30.413.10:FF:000003">
    <property type="entry name" value="Sulfite reductase [NADPH] hemoprotein beta-component"/>
    <property type="match status" value="1"/>
</dbReference>
<dbReference type="InterPro" id="IPR005117">
    <property type="entry name" value="NiRdtase/SiRdtase_haem-b_fer"/>
</dbReference>
<evidence type="ECO:0000256" key="10">
    <source>
        <dbReference type="ARBA" id="ARBA00022857"/>
    </source>
</evidence>
<keyword evidence="12" id="KW-0408">Iron</keyword>
<feature type="domain" description="Flavodoxin-like" evidence="16">
    <location>
        <begin position="662"/>
        <end position="811"/>
    </location>
</feature>
<dbReference type="OrthoDB" id="1688044at2759"/>
<evidence type="ECO:0000256" key="8">
    <source>
        <dbReference type="ARBA" id="ARBA00022617"/>
    </source>
</evidence>
<evidence type="ECO:0000256" key="12">
    <source>
        <dbReference type="ARBA" id="ARBA00023004"/>
    </source>
</evidence>
<keyword evidence="9" id="KW-0479">Metal-binding</keyword>
<dbReference type="SUPFAM" id="SSF56014">
    <property type="entry name" value="Nitrite and sulphite reductase 4Fe-4S domain-like"/>
    <property type="match status" value="2"/>
</dbReference>
<proteinExistence type="inferred from homology"/>
<dbReference type="PANTHER" id="PTHR11493:SF47">
    <property type="entry name" value="SULFITE REDUCTASE [NADPH] SUBUNIT BETA"/>
    <property type="match status" value="1"/>
</dbReference>
<dbReference type="EC" id="1.8.1.2" evidence="5"/>
<dbReference type="NCBIfam" id="TIGR02041">
    <property type="entry name" value="CysI"/>
    <property type="match status" value="1"/>
</dbReference>
<dbReference type="Gene3D" id="3.30.413.10">
    <property type="entry name" value="Sulfite Reductase Hemoprotein, domain 1"/>
    <property type="match status" value="2"/>
</dbReference>
<dbReference type="PANTHER" id="PTHR11493">
    <property type="entry name" value="SULFITE REDUCTASE [NADPH] SUBUNIT BETA-RELATED"/>
    <property type="match status" value="1"/>
</dbReference>
<dbReference type="PROSITE" id="PS50902">
    <property type="entry name" value="FLAVODOXIN_LIKE"/>
    <property type="match status" value="1"/>
</dbReference>
<dbReference type="GO" id="GO:0046872">
    <property type="term" value="F:metal ion binding"/>
    <property type="evidence" value="ECO:0007669"/>
    <property type="project" value="UniProtKB-KW"/>
</dbReference>
<keyword evidence="6" id="KW-0004">4Fe-4S</keyword>
<dbReference type="InterPro" id="IPR045169">
    <property type="entry name" value="NO2/SO3_Rdtase_4Fe4S_prot"/>
</dbReference>
<evidence type="ECO:0000256" key="3">
    <source>
        <dbReference type="ARBA" id="ARBA00004774"/>
    </source>
</evidence>
<dbReference type="Proteomes" id="UP000017200">
    <property type="component" value="Unassembled WGS sequence"/>
</dbReference>
<keyword evidence="14" id="KW-0198">Cysteine biosynthesis</keyword>
<dbReference type="GO" id="GO:0050311">
    <property type="term" value="F:sulfite reductase (ferredoxin) activity"/>
    <property type="evidence" value="ECO:0007669"/>
    <property type="project" value="TreeGrafter"/>
</dbReference>
<keyword evidence="10" id="KW-0521">NADP</keyword>
<comment type="cofactor">
    <cofactor evidence="1">
        <name>siroheme</name>
        <dbReference type="ChEBI" id="CHEBI:60052"/>
    </cofactor>
</comment>
<dbReference type="GO" id="GO:0009337">
    <property type="term" value="C:sulfite reductase complex (NADPH)"/>
    <property type="evidence" value="ECO:0007669"/>
    <property type="project" value="EnsemblFungi"/>
</dbReference>
<evidence type="ECO:0000313" key="17">
    <source>
        <dbReference type="EMBL" id="KDE03089.1"/>
    </source>
</evidence>
<protein>
    <recommendedName>
        <fullName evidence="5">assimilatory sulfite reductase (NADPH)</fullName>
        <ecNumber evidence="5">1.8.1.2</ecNumber>
    </recommendedName>
</protein>
<dbReference type="Gene3D" id="3.40.50.970">
    <property type="match status" value="1"/>
</dbReference>
<dbReference type="Pfam" id="PF03460">
    <property type="entry name" value="NIR_SIR_ferr"/>
    <property type="match status" value="2"/>
</dbReference>
<dbReference type="InterPro" id="IPR009014">
    <property type="entry name" value="Transketo_C/PFOR_II"/>
</dbReference>
<dbReference type="NCBIfam" id="NF010029">
    <property type="entry name" value="PRK13504.1"/>
    <property type="match status" value="1"/>
</dbReference>
<dbReference type="Gene3D" id="3.40.50.920">
    <property type="match status" value="1"/>
</dbReference>
<dbReference type="GO" id="GO:0019344">
    <property type="term" value="P:cysteine biosynthetic process"/>
    <property type="evidence" value="ECO:0007669"/>
    <property type="project" value="UniProtKB-KW"/>
</dbReference>
<dbReference type="InterPro" id="IPR006066">
    <property type="entry name" value="NO2/SO3_Rdtase_FeS/sirohaem_BS"/>
</dbReference>
<evidence type="ECO:0000256" key="15">
    <source>
        <dbReference type="ARBA" id="ARBA00052219"/>
    </source>
</evidence>
<dbReference type="STRING" id="683840.U5HH46"/>
<keyword evidence="8" id="KW-0349">Heme</keyword>
<dbReference type="OMA" id="YGSYTQV"/>
<evidence type="ECO:0000256" key="14">
    <source>
        <dbReference type="ARBA" id="ARBA00023192"/>
    </source>
</evidence>
<gene>
    <name evidence="17" type="ORF">MVLG_06386</name>
</gene>
<dbReference type="InterPro" id="IPR036136">
    <property type="entry name" value="Nit/Sulf_reduc_fer-like_dom_sf"/>
</dbReference>
<keyword evidence="11" id="KW-0560">Oxidoreductase</keyword>
<evidence type="ECO:0000256" key="1">
    <source>
        <dbReference type="ARBA" id="ARBA00001929"/>
    </source>
</evidence>
<dbReference type="HOGENOM" id="CLU_001975_0_1_1"/>
<dbReference type="InterPro" id="IPR011786">
    <property type="entry name" value="CysI"/>
</dbReference>
<sequence>MSSSSLHSSVSSTSRIPGAQLLSSAVLSPASFASAPTPSPPALVVLSPSELVQLLPSLKPLLRSPVVLQVSTAASNGDHSAVTALRSTGLPLLYSANQQQADANALVAAHVAAQGRAVLHFGEFAADAISLGQNASVSQDWVLGAAAAAASSAQSNGKFANGSSNGHSHAASTADALLASFESAFGALPSSNAASAVTSSGSGSTVVLALGDVAALASSLPADVTLVSLNLYRPLSAQRMRQLVPSGTSNIVVLEQNYQKTAKWSPLFLDVVGAFADSDDEAQVPTILSATLGQVQDGNVAFKAIQDAVAIGSSPITIGTVPSPSGSSAFTSATAVPPKHESTYTNLLNEVFGQRLWVANAPSSLFPSTSTSTISATSPEYALGHVLGAQKKREELRRTVREAVAAPGIDESAAKALTAWLQDDRSDKVVKAASDAAAKVASSSLRDAQFGRKSNWIIGSEAWSHDLGASGLHHALSTGADVNLLLIDTTSYTLPGEGPTPSQRRKDAGLYAMTYGNAYVASVAVYGDFSQTLRAFAEADAYKGPSIILAYLPGGENDSTRALEILKQTKKAIEIGTWPLYRWDPSAEARGAEVFELDSEKIKADLRTFLDRQNHLTELSARLPTFGEALESGAGTKLVALQKRKAREAFDALSNALEGPPLLVLFASDGGNAEKLAKKFVSRARQRGVAARALAFDDMPIEDVPFEKNIAFFTSVAGQGEFPQNGRELWKALQARKVPDLAEVQFSVFGLGDSHYWPRKEDAHYYNKACKDLHKALLELNAQEIVPLGLGDDQDPDGPQTAYKVWEPAMWKALGVDGFESNEPELEPITNEHIKIASNYLRGTIKEGLEDTTTGALAESDGQLTKFHGIYQQDDRDIRDERKAAGLEPAYSFMVRMRLPAGVCTPSQWLAVDEIADRRGNNTFKLTTRQTFQFHGIVKANLKPAMQEINKMLLDTIAACGDVNRTVMCSANPNLGPLHSKVFDFAKELSDGLMPQTSAYAEIWLDKKQIVGEAVKDVEPLYGEYYLPRKFKIAIAVPPTNDVDVYCHDLGYIAILDANKELLGFNITIGGGMGVTHSMKSTYPRLADVVGFCTPEQGLEVAKAVLTTQRDNGNRANRKNARVKYTVDRMGIDAFKAEFEKRLGYNLQPARRFEFTSNVDQFGWQTGHDGKKHFTCFVENGRVQDEPGRPYKTGLAAIAKAHKGVFRLTANQHLIISDIPVEEEKTIQSILSKYNLDKVDFSGLRLSSAACVAFPTCGLAMAESERYLPVLIDKVEKVMEEEGLRNDSITMRMTGCPNGCARPWAAEVAFVGKAPGTYLMLLGGGYWGQRLNKIYRESVNEEEILAILRPMLKEYALERNDGERFGDFVIRKGYITATESGKQFYEGMAPGMEVEA</sequence>
<keyword evidence="7" id="KW-0028">Amino-acid biosynthesis</keyword>
<reference evidence="17" key="2">
    <citation type="submission" date="2010-11" db="EMBL/GenBank/DDBJ databases">
        <authorList>
            <consortium name="The Broad Institute Genome Sequencing Platform"/>
            <person name="Earl A."/>
            <person name="Ward D."/>
            <person name="Feldgarden M."/>
            <person name="Gevers D."/>
            <person name="Butler R."/>
            <person name="Young S.K."/>
            <person name="Zeng Q."/>
            <person name="Gargeya S."/>
            <person name="Fitzgerald M."/>
            <person name="Haas B."/>
            <person name="Abouelleil A."/>
            <person name="Alvarado L."/>
            <person name="Arachchi H.M."/>
            <person name="Berlin A."/>
            <person name="Brown A."/>
            <person name="Chapman S.B."/>
            <person name="Chen Z."/>
            <person name="Dunbar C."/>
            <person name="Freedman E."/>
            <person name="Gearin G."/>
            <person name="Gellesch M."/>
            <person name="Goldberg J."/>
            <person name="Griggs A."/>
            <person name="Gujja S."/>
            <person name="Heilman E."/>
            <person name="Heiman D."/>
            <person name="Howarth C."/>
            <person name="Larson L."/>
            <person name="Lui A."/>
            <person name="MacDonald P.J.P."/>
            <person name="Mehta T."/>
            <person name="Montmayeur A."/>
            <person name="Murphy C."/>
            <person name="Neiman D."/>
            <person name="Pearson M."/>
            <person name="Priest M."/>
            <person name="Roberts A."/>
            <person name="Saif S."/>
            <person name="Shea T."/>
            <person name="Shenoy N."/>
            <person name="Sisk P."/>
            <person name="Stolte C."/>
            <person name="Sykes S."/>
            <person name="White J."/>
            <person name="Yandava C."/>
            <person name="Wortman J."/>
            <person name="Nusbaum C."/>
            <person name="Birren B."/>
        </authorList>
    </citation>
    <scope>NUCLEOTIDE SEQUENCE</scope>
    <source>
        <strain evidence="17">P1A1 Lamole</strain>
    </source>
</reference>
<dbReference type="SUPFAM" id="SSF55124">
    <property type="entry name" value="Nitrite/Sulfite reductase N-terminal domain-like"/>
    <property type="match status" value="2"/>
</dbReference>
<dbReference type="FunFam" id="3.30.413.10:FF:000004">
    <property type="entry name" value="Sulfite reductase [NADPH] hemoprotein beta-component"/>
    <property type="match status" value="1"/>
</dbReference>
<reference evidence="18" key="4">
    <citation type="submission" date="2015-06" db="UniProtKB">
        <authorList>
            <consortium name="EnsemblFungi"/>
        </authorList>
    </citation>
    <scope>IDENTIFICATION</scope>
</reference>
<dbReference type="InterPro" id="IPR006067">
    <property type="entry name" value="NO2/SO3_Rdtase_4Fe4S_dom"/>
</dbReference>
<dbReference type="PRINTS" id="PR00369">
    <property type="entry name" value="FLAVODOXIN"/>
</dbReference>
<comment type="pathway">
    <text evidence="3">Sulfur metabolism; hydrogen sulfide biosynthesis; hydrogen sulfide from sulfite (NADPH route): step 1/1.</text>
</comment>
<evidence type="ECO:0000256" key="13">
    <source>
        <dbReference type="ARBA" id="ARBA00023014"/>
    </source>
</evidence>
<comment type="similarity">
    <text evidence="4">Belongs to the nitrite and sulfite reductase 4Fe-4S domain family.</text>
</comment>
<dbReference type="Gene3D" id="3.40.50.360">
    <property type="match status" value="1"/>
</dbReference>
<evidence type="ECO:0000256" key="2">
    <source>
        <dbReference type="ARBA" id="ARBA00001966"/>
    </source>
</evidence>
<dbReference type="SUPFAM" id="SSF52922">
    <property type="entry name" value="TK C-terminal domain-like"/>
    <property type="match status" value="1"/>
</dbReference>
<evidence type="ECO:0000259" key="16">
    <source>
        <dbReference type="PROSITE" id="PS50902"/>
    </source>
</evidence>
<evidence type="ECO:0000256" key="11">
    <source>
        <dbReference type="ARBA" id="ARBA00023002"/>
    </source>
</evidence>
<accession>U5HH46</accession>
<dbReference type="InterPro" id="IPR045854">
    <property type="entry name" value="NO2/SO3_Rdtase_4Fe4S_sf"/>
</dbReference>
<name>U5HH46_USTV1</name>
<dbReference type="GO" id="GO:0004783">
    <property type="term" value="F:sulfite reductase (NADPH) activity"/>
    <property type="evidence" value="ECO:0007669"/>
    <property type="project" value="UniProtKB-EC"/>
</dbReference>
<evidence type="ECO:0000256" key="5">
    <source>
        <dbReference type="ARBA" id="ARBA00012604"/>
    </source>
</evidence>
<dbReference type="EnsemblFungi" id="MVLG_06386T0">
    <property type="protein sequence ID" value="MVLG_06386T0"/>
    <property type="gene ID" value="MVLG_06386"/>
</dbReference>
<dbReference type="InterPro" id="IPR001094">
    <property type="entry name" value="Flavdoxin-like"/>
</dbReference>
<dbReference type="HAMAP" id="MF_01540">
    <property type="entry name" value="CysI"/>
    <property type="match status" value="1"/>
</dbReference>
<dbReference type="InterPro" id="IPR008254">
    <property type="entry name" value="Flavodoxin/NO_synth"/>
</dbReference>
<dbReference type="Pfam" id="PF01077">
    <property type="entry name" value="NIR_SIR"/>
    <property type="match status" value="1"/>
</dbReference>
<dbReference type="EMBL" id="AEIJ01000755">
    <property type="status" value="NOT_ANNOTATED_CDS"/>
    <property type="molecule type" value="Genomic_DNA"/>
</dbReference>
<reference evidence="17 19" key="3">
    <citation type="journal article" date="2015" name="BMC Genomics">
        <title>Sex and parasites: genomic and transcriptomic analysis of Microbotryum lychnidis-dioicae, the biotrophic and plant-castrating anther smut fungus.</title>
        <authorList>
            <person name="Perlin M.H."/>
            <person name="Amselem J."/>
            <person name="Fontanillas E."/>
            <person name="Toh S.S."/>
            <person name="Chen Z."/>
            <person name="Goldberg J."/>
            <person name="Duplessis S."/>
            <person name="Henrissat B."/>
            <person name="Young S."/>
            <person name="Zeng Q."/>
            <person name="Aguileta G."/>
            <person name="Petit E."/>
            <person name="Badouin H."/>
            <person name="Andrews J."/>
            <person name="Razeeq D."/>
            <person name="Gabaldon T."/>
            <person name="Quesneville H."/>
            <person name="Giraud T."/>
            <person name="Hood M.E."/>
            <person name="Schultz D.J."/>
            <person name="Cuomo C.A."/>
        </authorList>
    </citation>
    <scope>NUCLEOTIDE SEQUENCE [LARGE SCALE GENOMIC DNA]</scope>
    <source>
        <strain evidence="17">P1A1 Lamole</strain>
        <strain evidence="19">p1A1 Lamole</strain>
    </source>
</reference>
<dbReference type="GO" id="GO:0051539">
    <property type="term" value="F:4 iron, 4 sulfur cluster binding"/>
    <property type="evidence" value="ECO:0007669"/>
    <property type="project" value="UniProtKB-KW"/>
</dbReference>
<evidence type="ECO:0000256" key="4">
    <source>
        <dbReference type="ARBA" id="ARBA00010429"/>
    </source>
</evidence>
<dbReference type="InParanoid" id="U5HH46"/>
<dbReference type="GO" id="GO:0050661">
    <property type="term" value="F:NADP binding"/>
    <property type="evidence" value="ECO:0007669"/>
    <property type="project" value="InterPro"/>
</dbReference>
<evidence type="ECO:0000256" key="6">
    <source>
        <dbReference type="ARBA" id="ARBA00022485"/>
    </source>
</evidence>